<dbReference type="EMBL" id="SDMQ01000001">
    <property type="protein sequence ID" value="TBT88621.1"/>
    <property type="molecule type" value="Genomic_DNA"/>
</dbReference>
<dbReference type="AlphaFoldDB" id="A0A4Q9KH44"/>
<sequence>MHFPFGGISTESLEAAGYTVTLRDRPEGTAGYEDVQSRWPILKLPHVRGDLPATVKHPDDALDVVSVDWRGVAIGNAGETLLVLVEGVTGTIDASAADLSRIVPGSVAALRTDQGDRDPDGFRVRFVAPSMEAYARCHVRAQMLTLQWWTYAIDGDVTPQIEIESAVRAFESEVAQIAGETDFWPDLVADLEDIGPTTMVIWDMVVGRAALPER</sequence>
<name>A0A4Q9KH44_9ACTN</name>
<gene>
    <name evidence="1" type="ORF">ET989_01340</name>
</gene>
<dbReference type="Proteomes" id="UP000292373">
    <property type="component" value="Unassembled WGS sequence"/>
</dbReference>
<accession>A0A4Q9KH44</accession>
<dbReference type="OrthoDB" id="134933at2"/>
<evidence type="ECO:0000313" key="2">
    <source>
        <dbReference type="Proteomes" id="UP000292373"/>
    </source>
</evidence>
<comment type="caution">
    <text evidence="1">The sequence shown here is derived from an EMBL/GenBank/DDBJ whole genome shotgun (WGS) entry which is preliminary data.</text>
</comment>
<protein>
    <submittedName>
        <fullName evidence="1">Uncharacterized protein</fullName>
    </submittedName>
</protein>
<proteinExistence type="predicted"/>
<organism evidence="1 2">
    <name type="scientific">Propioniciclava sinopodophylli</name>
    <dbReference type="NCBI Taxonomy" id="1837344"/>
    <lineage>
        <taxon>Bacteria</taxon>
        <taxon>Bacillati</taxon>
        <taxon>Actinomycetota</taxon>
        <taxon>Actinomycetes</taxon>
        <taxon>Propionibacteriales</taxon>
        <taxon>Propionibacteriaceae</taxon>
        <taxon>Propioniciclava</taxon>
    </lineage>
</organism>
<evidence type="ECO:0000313" key="1">
    <source>
        <dbReference type="EMBL" id="TBT88621.1"/>
    </source>
</evidence>
<keyword evidence="2" id="KW-1185">Reference proteome</keyword>
<dbReference type="RefSeq" id="WP_131166750.1">
    <property type="nucleotide sequence ID" value="NZ_SDMQ01000001.1"/>
</dbReference>
<reference evidence="1 2" key="1">
    <citation type="submission" date="2019-01" db="EMBL/GenBank/DDBJ databases">
        <title>Lactibacter flavus gen. nov., sp. nov., a novel bacterium of the family Propionibacteriaceae isolated from raw milk and dairy products.</title>
        <authorList>
            <person name="Huptas C."/>
            <person name="Wenning M."/>
            <person name="Breitenwieser F."/>
            <person name="Doll E."/>
            <person name="Von Neubeck M."/>
            <person name="Busse H.-J."/>
            <person name="Scherer S."/>
        </authorList>
    </citation>
    <scope>NUCLEOTIDE SEQUENCE [LARGE SCALE GENOMIC DNA]</scope>
    <source>
        <strain evidence="1 2">KCTC 33808</strain>
    </source>
</reference>